<name>A0ABR8HLY9_9CHRO</name>
<keyword evidence="3" id="KW-1185">Reference proteome</keyword>
<accession>A0ABR8HLY9</accession>
<dbReference type="EMBL" id="JACJSW010000010">
    <property type="protein sequence ID" value="MBD2620206.1"/>
    <property type="molecule type" value="Genomic_DNA"/>
</dbReference>
<sequence>MQCSPDQENNIEQIVKRIVEQEMRTVIEEVTATVAGLNREIETLKRLIDQEDTEENSGMSRSTLAPIFEDF</sequence>
<reference evidence="2 3" key="1">
    <citation type="journal article" date="2020" name="ISME J.">
        <title>Comparative genomics reveals insights into cyanobacterial evolution and habitat adaptation.</title>
        <authorList>
            <person name="Chen M.Y."/>
            <person name="Teng W.K."/>
            <person name="Zhao L."/>
            <person name="Hu C.X."/>
            <person name="Zhou Y.K."/>
            <person name="Han B.P."/>
            <person name="Song L.R."/>
            <person name="Shu W.S."/>
        </authorList>
    </citation>
    <scope>NUCLEOTIDE SEQUENCE [LARGE SCALE GENOMIC DNA]</scope>
    <source>
        <strain evidence="2 3">FACHB-1344</strain>
    </source>
</reference>
<proteinExistence type="predicted"/>
<organism evidence="2 3">
    <name type="scientific">Microcystis flos-aquae FACHB-1344</name>
    <dbReference type="NCBI Taxonomy" id="2692899"/>
    <lineage>
        <taxon>Bacteria</taxon>
        <taxon>Bacillati</taxon>
        <taxon>Cyanobacteriota</taxon>
        <taxon>Cyanophyceae</taxon>
        <taxon>Oscillatoriophycideae</taxon>
        <taxon>Chroococcales</taxon>
        <taxon>Microcystaceae</taxon>
        <taxon>Microcystis</taxon>
    </lineage>
</organism>
<evidence type="ECO:0000313" key="3">
    <source>
        <dbReference type="Proteomes" id="UP000636187"/>
    </source>
</evidence>
<evidence type="ECO:0000256" key="1">
    <source>
        <dbReference type="SAM" id="MobiDB-lite"/>
    </source>
</evidence>
<protein>
    <submittedName>
        <fullName evidence="2">Uncharacterized protein</fullName>
    </submittedName>
</protein>
<gene>
    <name evidence="2" type="ORF">H6G48_00190</name>
</gene>
<dbReference type="Proteomes" id="UP000636187">
    <property type="component" value="Unassembled WGS sequence"/>
</dbReference>
<comment type="caution">
    <text evidence="2">The sequence shown here is derived from an EMBL/GenBank/DDBJ whole genome shotgun (WGS) entry which is preliminary data.</text>
</comment>
<evidence type="ECO:0000313" key="2">
    <source>
        <dbReference type="EMBL" id="MBD2620206.1"/>
    </source>
</evidence>
<dbReference type="RefSeq" id="WP_190717913.1">
    <property type="nucleotide sequence ID" value="NZ_JACJSW010000010.1"/>
</dbReference>
<feature type="region of interest" description="Disordered" evidence="1">
    <location>
        <begin position="51"/>
        <end position="71"/>
    </location>
</feature>